<feature type="active site" description="Charge relay system" evidence="5">
    <location>
        <position position="268"/>
    </location>
</feature>
<dbReference type="PROSITE" id="PS00137">
    <property type="entry name" value="SUBTILASE_HIS"/>
    <property type="match status" value="1"/>
</dbReference>
<dbReference type="PRINTS" id="PR00723">
    <property type="entry name" value="SUBTILISIN"/>
</dbReference>
<dbReference type="SUPFAM" id="SSF52743">
    <property type="entry name" value="Subtilisin-like"/>
    <property type="match status" value="1"/>
</dbReference>
<dbReference type="AlphaFoldDB" id="A0A4U8Q4F7"/>
<feature type="active site" description="Charge relay system" evidence="5">
    <location>
        <position position="419"/>
    </location>
</feature>
<dbReference type="Proteomes" id="UP000306509">
    <property type="component" value="Unassembled WGS sequence"/>
</dbReference>
<feature type="signal peptide" evidence="7">
    <location>
        <begin position="1"/>
        <end position="20"/>
    </location>
</feature>
<evidence type="ECO:0000259" key="8">
    <source>
        <dbReference type="Pfam" id="PF00082"/>
    </source>
</evidence>
<dbReference type="PANTHER" id="PTHR43806">
    <property type="entry name" value="PEPTIDASE S8"/>
    <property type="match status" value="1"/>
</dbReference>
<protein>
    <submittedName>
        <fullName evidence="9">Minor extracellular protease epr</fullName>
        <ecNumber evidence="9">3.4.21.-</ecNumber>
    </submittedName>
</protein>
<dbReference type="InterPro" id="IPR050131">
    <property type="entry name" value="Peptidase_S8_subtilisin-like"/>
</dbReference>
<comment type="similarity">
    <text evidence="1 5 6">Belongs to the peptidase S8 family.</text>
</comment>
<evidence type="ECO:0000256" key="5">
    <source>
        <dbReference type="PROSITE-ProRule" id="PRU01240"/>
    </source>
</evidence>
<dbReference type="InterPro" id="IPR022398">
    <property type="entry name" value="Peptidase_S8_His-AS"/>
</dbReference>
<dbReference type="GO" id="GO:0006508">
    <property type="term" value="P:proteolysis"/>
    <property type="evidence" value="ECO:0007669"/>
    <property type="project" value="UniProtKB-KW"/>
</dbReference>
<dbReference type="GO" id="GO:0004252">
    <property type="term" value="F:serine-type endopeptidase activity"/>
    <property type="evidence" value="ECO:0007669"/>
    <property type="project" value="UniProtKB-UniRule"/>
</dbReference>
<dbReference type="InterPro" id="IPR023827">
    <property type="entry name" value="Peptidase_S8_Asp-AS"/>
</dbReference>
<proteinExistence type="inferred from homology"/>
<accession>A0A4U8Q4F7</accession>
<dbReference type="InterPro" id="IPR036852">
    <property type="entry name" value="Peptidase_S8/S53_dom_sf"/>
</dbReference>
<keyword evidence="10" id="KW-1185">Reference proteome</keyword>
<dbReference type="EC" id="3.4.21.-" evidence="9"/>
<keyword evidence="3 5" id="KW-0378">Hydrolase</keyword>
<dbReference type="STRING" id="180332.GCA_000797495_05268"/>
<keyword evidence="2 5" id="KW-0645">Protease</keyword>
<feature type="active site" description="Charge relay system" evidence="5">
    <location>
        <position position="234"/>
    </location>
</feature>
<dbReference type="PROSITE" id="PS51892">
    <property type="entry name" value="SUBTILASE"/>
    <property type="match status" value="1"/>
</dbReference>
<feature type="chain" id="PRO_5039247593" evidence="7">
    <location>
        <begin position="21"/>
        <end position="767"/>
    </location>
</feature>
<evidence type="ECO:0000256" key="2">
    <source>
        <dbReference type="ARBA" id="ARBA00022670"/>
    </source>
</evidence>
<evidence type="ECO:0000256" key="4">
    <source>
        <dbReference type="ARBA" id="ARBA00022825"/>
    </source>
</evidence>
<dbReference type="PROSITE" id="PS00136">
    <property type="entry name" value="SUBTILASE_ASP"/>
    <property type="match status" value="1"/>
</dbReference>
<evidence type="ECO:0000256" key="7">
    <source>
        <dbReference type="SAM" id="SignalP"/>
    </source>
</evidence>
<feature type="domain" description="Peptidase S8/S53" evidence="8">
    <location>
        <begin position="227"/>
        <end position="453"/>
    </location>
</feature>
<evidence type="ECO:0000256" key="3">
    <source>
        <dbReference type="ARBA" id="ARBA00022801"/>
    </source>
</evidence>
<keyword evidence="7" id="KW-0732">Signal</keyword>
<evidence type="ECO:0000256" key="6">
    <source>
        <dbReference type="RuleBase" id="RU003355"/>
    </source>
</evidence>
<dbReference type="EMBL" id="QGQD01000067">
    <property type="protein sequence ID" value="TLC99660.1"/>
    <property type="molecule type" value="Genomic_DNA"/>
</dbReference>
<evidence type="ECO:0000313" key="9">
    <source>
        <dbReference type="EMBL" id="TLC99660.1"/>
    </source>
</evidence>
<gene>
    <name evidence="9" type="primary">epr</name>
    <name evidence="9" type="ORF">DSM106044_03452</name>
</gene>
<keyword evidence="4 5" id="KW-0720">Serine protease</keyword>
<dbReference type="PANTHER" id="PTHR43806:SF11">
    <property type="entry name" value="CEREVISIN-RELATED"/>
    <property type="match status" value="1"/>
</dbReference>
<dbReference type="Gene3D" id="3.40.50.200">
    <property type="entry name" value="Peptidase S8/S53 domain"/>
    <property type="match status" value="1"/>
</dbReference>
<dbReference type="Pfam" id="PF00082">
    <property type="entry name" value="Peptidase_S8"/>
    <property type="match status" value="1"/>
</dbReference>
<reference evidence="9 10" key="1">
    <citation type="journal article" date="2019" name="Anaerobe">
        <title>Detection of Robinsoniella peoriensis in multiple bone samples of a trauma patient.</title>
        <authorList>
            <person name="Schrottner P."/>
            <person name="Hartwich K."/>
            <person name="Bunk B."/>
            <person name="Schober I."/>
            <person name="Helbig S."/>
            <person name="Rudolph W.W."/>
            <person name="Gunzer F."/>
        </authorList>
    </citation>
    <scope>NUCLEOTIDE SEQUENCE [LARGE SCALE GENOMIC DNA]</scope>
    <source>
        <strain evidence="9 10">DSM 106044</strain>
    </source>
</reference>
<name>A0A4U8Q4F7_9FIRM</name>
<dbReference type="RefSeq" id="WP_161597379.1">
    <property type="nucleotide sequence ID" value="NZ_QGQD01000067.1"/>
</dbReference>
<sequence precursor="true">MKRKIKISGKKVVSSCLVFAMMCQLVGSNNMIIANAENETDAETKTYIVMADSSKEYNDVTSRAAYSISEEDPELADNNIAVMELTPEEAEAMQQNNDGLIVEEDIIISANSLEEEIITEATEEETILTESEEESQVVTKETEITEESEITEKSTVSTETIENTENLMLEDTEETETEDLDKAKRLEYKLKLREARNNAGETEVEADWNLQAINADEVNTKARSIQKVKVALLDSGVDYVDGIDLADSINFVEEEDYVVSMYQDLTGHGTGIASIICANGEGGIKGVNPNVDLYSVKVLDGENKAPLSRIIKGIYWCIDNNINIINMSFGTSTHSNAMKKAVEDAYDAGILMVGASGNNADKVEYPAAFKEVMAVAATNPEAEISSFSNTGKELDIAAPGEKIQTASFFGGAVVTHGTSIAVPHVVGIASLLWEKDLSKSHEFIRQLIDATSKNISNSDECGLIDADYAMSMYETFAENFKDSGRKNEDFIPVNTESLDRFEEINDDEAYVEGRWRGDGHTKLVDLGTDSLEMSAKTIEIIKAGAIYTDSDAGNIKGYGKYPEYHGGVKWDKVPGKEVVPVNFVSCYLFLTRIALRGGDTSVFKRVPIGMDARIFNKIKSKITTTKFGDLPWSQILAQYGNTKTNRKYFLYGVAIHLVSDSFAHRIWYKENGVVGKYMKHPDADNPIKCKNRFKVAKEAVRSVLISAEEPSVSGDYFDIAWGLDEFNNTFARENLYQCIIDIAGSDTQLVEDMCNVKKIKNASHTQK</sequence>
<dbReference type="InterPro" id="IPR015500">
    <property type="entry name" value="Peptidase_S8_subtilisin-rel"/>
</dbReference>
<organism evidence="9 10">
    <name type="scientific">Robinsoniella peoriensis</name>
    <dbReference type="NCBI Taxonomy" id="180332"/>
    <lineage>
        <taxon>Bacteria</taxon>
        <taxon>Bacillati</taxon>
        <taxon>Bacillota</taxon>
        <taxon>Clostridia</taxon>
        <taxon>Lachnospirales</taxon>
        <taxon>Lachnospiraceae</taxon>
        <taxon>Robinsoniella</taxon>
    </lineage>
</organism>
<dbReference type="InterPro" id="IPR000209">
    <property type="entry name" value="Peptidase_S8/S53_dom"/>
</dbReference>
<comment type="caution">
    <text evidence="9">The sequence shown here is derived from an EMBL/GenBank/DDBJ whole genome shotgun (WGS) entry which is preliminary data.</text>
</comment>
<evidence type="ECO:0000256" key="1">
    <source>
        <dbReference type="ARBA" id="ARBA00011073"/>
    </source>
</evidence>
<dbReference type="PROSITE" id="PS00138">
    <property type="entry name" value="SUBTILASE_SER"/>
    <property type="match status" value="1"/>
</dbReference>
<dbReference type="InterPro" id="IPR023828">
    <property type="entry name" value="Peptidase_S8_Ser-AS"/>
</dbReference>
<evidence type="ECO:0000313" key="10">
    <source>
        <dbReference type="Proteomes" id="UP000306509"/>
    </source>
</evidence>